<dbReference type="AlphaFoldDB" id="A0AAD6LCH9"/>
<keyword evidence="1" id="KW-1133">Transmembrane helix</keyword>
<evidence type="ECO:0000256" key="1">
    <source>
        <dbReference type="SAM" id="Phobius"/>
    </source>
</evidence>
<name>A0AAD6LCH9_9ROSI</name>
<proteinExistence type="predicted"/>
<accession>A0AAD6LCH9</accession>
<organism evidence="2 3">
    <name type="scientific">Populus alba x Populus x berolinensis</name>
    <dbReference type="NCBI Taxonomy" id="444605"/>
    <lineage>
        <taxon>Eukaryota</taxon>
        <taxon>Viridiplantae</taxon>
        <taxon>Streptophyta</taxon>
        <taxon>Embryophyta</taxon>
        <taxon>Tracheophyta</taxon>
        <taxon>Spermatophyta</taxon>
        <taxon>Magnoliopsida</taxon>
        <taxon>eudicotyledons</taxon>
        <taxon>Gunneridae</taxon>
        <taxon>Pentapetalae</taxon>
        <taxon>rosids</taxon>
        <taxon>fabids</taxon>
        <taxon>Malpighiales</taxon>
        <taxon>Salicaceae</taxon>
        <taxon>Saliceae</taxon>
        <taxon>Populus</taxon>
    </lineage>
</organism>
<protein>
    <submittedName>
        <fullName evidence="2">Uncharacterized protein</fullName>
    </submittedName>
</protein>
<evidence type="ECO:0000313" key="3">
    <source>
        <dbReference type="Proteomes" id="UP001164929"/>
    </source>
</evidence>
<gene>
    <name evidence="2" type="ORF">NC653_039977</name>
</gene>
<evidence type="ECO:0000313" key="2">
    <source>
        <dbReference type="EMBL" id="KAJ6958187.1"/>
    </source>
</evidence>
<feature type="transmembrane region" description="Helical" evidence="1">
    <location>
        <begin position="43"/>
        <end position="66"/>
    </location>
</feature>
<reference evidence="2 3" key="1">
    <citation type="journal article" date="2023" name="Mol. Ecol. Resour.">
        <title>Chromosome-level genome assembly of a triploid poplar Populus alba 'Berolinensis'.</title>
        <authorList>
            <person name="Chen S."/>
            <person name="Yu Y."/>
            <person name="Wang X."/>
            <person name="Wang S."/>
            <person name="Zhang T."/>
            <person name="Zhou Y."/>
            <person name="He R."/>
            <person name="Meng N."/>
            <person name="Wang Y."/>
            <person name="Liu W."/>
            <person name="Liu Z."/>
            <person name="Liu J."/>
            <person name="Guo Q."/>
            <person name="Huang H."/>
            <person name="Sederoff R.R."/>
            <person name="Wang G."/>
            <person name="Qu G."/>
            <person name="Chen S."/>
        </authorList>
    </citation>
    <scope>NUCLEOTIDE SEQUENCE [LARGE SCALE GENOMIC DNA]</scope>
    <source>
        <strain evidence="2">SC-2020</strain>
    </source>
</reference>
<keyword evidence="3" id="KW-1185">Reference proteome</keyword>
<comment type="caution">
    <text evidence="2">The sequence shown here is derived from an EMBL/GenBank/DDBJ whole genome shotgun (WGS) entry which is preliminary data.</text>
</comment>
<keyword evidence="1" id="KW-0472">Membrane</keyword>
<dbReference type="EMBL" id="JAQIZT010000018">
    <property type="protein sequence ID" value="KAJ6958187.1"/>
    <property type="molecule type" value="Genomic_DNA"/>
</dbReference>
<keyword evidence="1" id="KW-0812">Transmembrane</keyword>
<dbReference type="Proteomes" id="UP001164929">
    <property type="component" value="Chromosome 18"/>
</dbReference>
<sequence length="168" mass="19409">MQTFESKFNAIRCFFFNNLGKLRPKQAGDGSDRRFKDALRRRFLRQGLIILIIIMTDITIFTLNLLTSAVKDKEGRRRNNSNRKLRFSGDSTDNFYLKLAAFGISVEFCVCSSASEGIVMVNESFTVCSLFQERVGCNRDERERVAILFDTIIYRILSVTEEPVINRR</sequence>